<dbReference type="Proteomes" id="UP001364617">
    <property type="component" value="Unassembled WGS sequence"/>
</dbReference>
<dbReference type="InterPro" id="IPR022141">
    <property type="entry name" value="ATP_Ca_trans_C"/>
</dbReference>
<name>A0AAN9CAT3_9TELE</name>
<evidence type="ECO:0000313" key="4">
    <source>
        <dbReference type="Proteomes" id="UP001364617"/>
    </source>
</evidence>
<feature type="domain" description="Plasma membrane calcium transporting P-type ATPase C-terminal" evidence="2">
    <location>
        <begin position="32"/>
        <end position="65"/>
    </location>
</feature>
<evidence type="ECO:0000313" key="3">
    <source>
        <dbReference type="EMBL" id="KAK7128265.1"/>
    </source>
</evidence>
<organism evidence="3 4">
    <name type="scientific">Phoxinus phoxinus</name>
    <name type="common">Eurasian minnow</name>
    <dbReference type="NCBI Taxonomy" id="58324"/>
    <lineage>
        <taxon>Eukaryota</taxon>
        <taxon>Metazoa</taxon>
        <taxon>Chordata</taxon>
        <taxon>Craniata</taxon>
        <taxon>Vertebrata</taxon>
        <taxon>Euteleostomi</taxon>
        <taxon>Actinopterygii</taxon>
        <taxon>Neopterygii</taxon>
        <taxon>Teleostei</taxon>
        <taxon>Ostariophysi</taxon>
        <taxon>Cypriniformes</taxon>
        <taxon>Leuciscidae</taxon>
        <taxon>Phoxininae</taxon>
        <taxon>Phoxinus</taxon>
    </lineage>
</organism>
<proteinExistence type="predicted"/>
<accession>A0AAN9CAT3</accession>
<protein>
    <recommendedName>
        <fullName evidence="2">Plasma membrane calcium transporting P-type ATPase C-terminal domain-containing protein</fullName>
    </recommendedName>
</protein>
<evidence type="ECO:0000256" key="1">
    <source>
        <dbReference type="SAM" id="MobiDB-lite"/>
    </source>
</evidence>
<reference evidence="3 4" key="1">
    <citation type="submission" date="2024-02" db="EMBL/GenBank/DDBJ databases">
        <title>Chromosome-level genome assembly of the Eurasian Minnow (Phoxinus phoxinus).</title>
        <authorList>
            <person name="Oriowo T.O."/>
            <person name="Martin S."/>
            <person name="Stange M."/>
            <person name="Chrysostomakis Y."/>
            <person name="Brown T."/>
            <person name="Winkler S."/>
            <person name="Kukowka S."/>
            <person name="Myers E.W."/>
            <person name="Bohne A."/>
        </authorList>
    </citation>
    <scope>NUCLEOTIDE SEQUENCE [LARGE SCALE GENOMIC DNA]</scope>
    <source>
        <strain evidence="3">ZFMK-TIS-60720</strain>
        <tissue evidence="3">Whole Organism</tissue>
    </source>
</reference>
<keyword evidence="4" id="KW-1185">Reference proteome</keyword>
<comment type="caution">
    <text evidence="3">The sequence shown here is derived from an EMBL/GenBank/DDBJ whole genome shotgun (WGS) entry which is preliminary data.</text>
</comment>
<feature type="compositionally biased region" description="Polar residues" evidence="1">
    <location>
        <begin position="90"/>
        <end position="115"/>
    </location>
</feature>
<sequence>MFSKCSPRVSLRSDGGCSNSLYNPLTLISFLTQIRVVNAFRSSLYEGLEKPESRTSIHNFMTHPEFRIEDSTPHIPLIDDIDIDDEAARKNSSQPTSPNKNNNAIDSGINLTTDTSKSAASSSPGSPLHSLETSL</sequence>
<gene>
    <name evidence="3" type="ORF">R3I93_020765</name>
</gene>
<dbReference type="EMBL" id="JAYKXH010000022">
    <property type="protein sequence ID" value="KAK7128265.1"/>
    <property type="molecule type" value="Genomic_DNA"/>
</dbReference>
<feature type="compositionally biased region" description="Low complexity" evidence="1">
    <location>
        <begin position="116"/>
        <end position="135"/>
    </location>
</feature>
<dbReference type="AlphaFoldDB" id="A0AAN9CAT3"/>
<dbReference type="GO" id="GO:0005388">
    <property type="term" value="F:P-type calcium transporter activity"/>
    <property type="evidence" value="ECO:0007669"/>
    <property type="project" value="InterPro"/>
</dbReference>
<dbReference type="Pfam" id="PF12424">
    <property type="entry name" value="ATP_Ca_trans_C"/>
    <property type="match status" value="1"/>
</dbReference>
<feature type="region of interest" description="Disordered" evidence="1">
    <location>
        <begin position="82"/>
        <end position="135"/>
    </location>
</feature>
<evidence type="ECO:0000259" key="2">
    <source>
        <dbReference type="Pfam" id="PF12424"/>
    </source>
</evidence>